<proteinExistence type="predicted"/>
<organism evidence="1 2">
    <name type="scientific">Cichorium intybus</name>
    <name type="common">Chicory</name>
    <dbReference type="NCBI Taxonomy" id="13427"/>
    <lineage>
        <taxon>Eukaryota</taxon>
        <taxon>Viridiplantae</taxon>
        <taxon>Streptophyta</taxon>
        <taxon>Embryophyta</taxon>
        <taxon>Tracheophyta</taxon>
        <taxon>Spermatophyta</taxon>
        <taxon>Magnoliopsida</taxon>
        <taxon>eudicotyledons</taxon>
        <taxon>Gunneridae</taxon>
        <taxon>Pentapetalae</taxon>
        <taxon>asterids</taxon>
        <taxon>campanulids</taxon>
        <taxon>Asterales</taxon>
        <taxon>Asteraceae</taxon>
        <taxon>Cichorioideae</taxon>
        <taxon>Cichorieae</taxon>
        <taxon>Cichoriinae</taxon>
        <taxon>Cichorium</taxon>
    </lineage>
</organism>
<reference evidence="2" key="1">
    <citation type="journal article" date="2022" name="Mol. Ecol. Resour.">
        <title>The genomes of chicory, endive, great burdock and yacon provide insights into Asteraceae palaeo-polyploidization history and plant inulin production.</title>
        <authorList>
            <person name="Fan W."/>
            <person name="Wang S."/>
            <person name="Wang H."/>
            <person name="Wang A."/>
            <person name="Jiang F."/>
            <person name="Liu H."/>
            <person name="Zhao H."/>
            <person name="Xu D."/>
            <person name="Zhang Y."/>
        </authorList>
    </citation>
    <scope>NUCLEOTIDE SEQUENCE [LARGE SCALE GENOMIC DNA]</scope>
    <source>
        <strain evidence="2">cv. Punajuju</strain>
    </source>
</reference>
<accession>A0ACB9GBS7</accession>
<reference evidence="1 2" key="2">
    <citation type="journal article" date="2022" name="Mol. Ecol. Resour.">
        <title>The genomes of chicory, endive, great burdock and yacon provide insights into Asteraceae paleo-polyploidization history and plant inulin production.</title>
        <authorList>
            <person name="Fan W."/>
            <person name="Wang S."/>
            <person name="Wang H."/>
            <person name="Wang A."/>
            <person name="Jiang F."/>
            <person name="Liu H."/>
            <person name="Zhao H."/>
            <person name="Xu D."/>
            <person name="Zhang Y."/>
        </authorList>
    </citation>
    <scope>NUCLEOTIDE SEQUENCE [LARGE SCALE GENOMIC DNA]</scope>
    <source>
        <strain evidence="2">cv. Punajuju</strain>
        <tissue evidence="1">Leaves</tissue>
    </source>
</reference>
<sequence>MATLVLSECGLRPFPRLYPKLRTGLPDSSFSNPNFGSIGISPFKTSKTIAISSYSRMCRDKNWALKVSALVTIPFLDEDKSEITGEFNPDAPPPIGINCDNGSSQDHACTRSRLLPDLIEFPIIPGVS</sequence>
<comment type="caution">
    <text evidence="1">The sequence shown here is derived from an EMBL/GenBank/DDBJ whole genome shotgun (WGS) entry which is preliminary data.</text>
</comment>
<name>A0ACB9GBS7_CICIN</name>
<dbReference type="EMBL" id="CM042010">
    <property type="protein sequence ID" value="KAI3780938.1"/>
    <property type="molecule type" value="Genomic_DNA"/>
</dbReference>
<gene>
    <name evidence="1" type="ORF">L2E82_10932</name>
</gene>
<keyword evidence="2" id="KW-1185">Reference proteome</keyword>
<dbReference type="Proteomes" id="UP001055811">
    <property type="component" value="Linkage Group LG02"/>
</dbReference>
<protein>
    <submittedName>
        <fullName evidence="1">Uncharacterized protein</fullName>
    </submittedName>
</protein>
<evidence type="ECO:0000313" key="1">
    <source>
        <dbReference type="EMBL" id="KAI3780938.1"/>
    </source>
</evidence>
<evidence type="ECO:0000313" key="2">
    <source>
        <dbReference type="Proteomes" id="UP001055811"/>
    </source>
</evidence>